<proteinExistence type="predicted"/>
<evidence type="ECO:0000313" key="2">
    <source>
        <dbReference type="EMBL" id="CAE8592146.1"/>
    </source>
</evidence>
<keyword evidence="4" id="KW-1185">Reference proteome</keyword>
<gene>
    <name evidence="2" type="ORF">PGLA1383_LOCUS10804</name>
    <name evidence="3" type="ORF">PGLA2088_LOCUS12669</name>
</gene>
<dbReference type="EMBL" id="CAJNNV010005503">
    <property type="protein sequence ID" value="CAE8592146.1"/>
    <property type="molecule type" value="Genomic_DNA"/>
</dbReference>
<feature type="signal peptide" evidence="1">
    <location>
        <begin position="1"/>
        <end position="21"/>
    </location>
</feature>
<name>A0A813DXI8_POLGL</name>
<dbReference type="AlphaFoldDB" id="A0A813DXI8"/>
<dbReference type="Proteomes" id="UP000626109">
    <property type="component" value="Unassembled WGS sequence"/>
</dbReference>
<dbReference type="EMBL" id="CAJNNW010014989">
    <property type="protein sequence ID" value="CAE8657185.1"/>
    <property type="molecule type" value="Genomic_DNA"/>
</dbReference>
<dbReference type="Proteomes" id="UP000654075">
    <property type="component" value="Unassembled WGS sequence"/>
</dbReference>
<keyword evidence="1" id="KW-0732">Signal</keyword>
<evidence type="ECO:0000313" key="3">
    <source>
        <dbReference type="EMBL" id="CAE8657185.1"/>
    </source>
</evidence>
<protein>
    <submittedName>
        <fullName evidence="2">Uncharacterized protein</fullName>
    </submittedName>
</protein>
<organism evidence="2 4">
    <name type="scientific">Polarella glacialis</name>
    <name type="common">Dinoflagellate</name>
    <dbReference type="NCBI Taxonomy" id="89957"/>
    <lineage>
        <taxon>Eukaryota</taxon>
        <taxon>Sar</taxon>
        <taxon>Alveolata</taxon>
        <taxon>Dinophyceae</taxon>
        <taxon>Suessiales</taxon>
        <taxon>Suessiaceae</taxon>
        <taxon>Polarella</taxon>
    </lineage>
</organism>
<evidence type="ECO:0000256" key="1">
    <source>
        <dbReference type="SAM" id="SignalP"/>
    </source>
</evidence>
<accession>A0A813DXI8</accession>
<sequence>MRPMFMQRMTPLYLFSQGALGAQCASAIGGVGLEASADVPNKFVDFAGTTKPVTLPMSTYLLSSPELDAMSQNVWNHFSPDGQIAVIGQVLEKFKSQFPSCVLESGAFGVACNTIHQYLFDQTNFAHIVLNIVNAVNMRFANLGVEAGGKVYILGSSVTMSDKR</sequence>
<feature type="chain" id="PRO_5036221870" evidence="1">
    <location>
        <begin position="22"/>
        <end position="164"/>
    </location>
</feature>
<reference evidence="2" key="1">
    <citation type="submission" date="2021-02" db="EMBL/GenBank/DDBJ databases">
        <authorList>
            <person name="Dougan E. K."/>
            <person name="Rhodes N."/>
            <person name="Thang M."/>
            <person name="Chan C."/>
        </authorList>
    </citation>
    <scope>NUCLEOTIDE SEQUENCE</scope>
</reference>
<comment type="caution">
    <text evidence="2">The sequence shown here is derived from an EMBL/GenBank/DDBJ whole genome shotgun (WGS) entry which is preliminary data.</text>
</comment>
<evidence type="ECO:0000313" key="4">
    <source>
        <dbReference type="Proteomes" id="UP000654075"/>
    </source>
</evidence>